<name>A0A4R2EZ50_9BACT</name>
<evidence type="ECO:0000256" key="3">
    <source>
        <dbReference type="ARBA" id="ARBA00023163"/>
    </source>
</evidence>
<gene>
    <name evidence="6" type="ORF">CLV25_101458</name>
</gene>
<sequence>MRSKKLYYIDLVSKVILDSTSVNLKVEEIAASIGVSKKTLYNHFDSKQQLMECVMDSFLKRRIDKIRLDASKAASPIAALVVIGRNVSTLLRDFSSHPAIKGAMIDAAAAQRITDERRGEILDLVVHLFTKGIRTGVFESDIDAALASKLYLSSIEMFSHRHEANAEGLLAGSRLNKVMYYMLKGNCSSIGLGGLREVLDLRVVAC</sequence>
<accession>A0A4R2EZ50</accession>
<dbReference type="PANTHER" id="PTHR30055:SF234">
    <property type="entry name" value="HTH-TYPE TRANSCRIPTIONAL REGULATOR BETI"/>
    <property type="match status" value="1"/>
</dbReference>
<dbReference type="InterPro" id="IPR050109">
    <property type="entry name" value="HTH-type_TetR-like_transc_reg"/>
</dbReference>
<evidence type="ECO:0000313" key="6">
    <source>
        <dbReference type="EMBL" id="TCN73237.1"/>
    </source>
</evidence>
<dbReference type="Proteomes" id="UP000294830">
    <property type="component" value="Unassembled WGS sequence"/>
</dbReference>
<evidence type="ECO:0000259" key="5">
    <source>
        <dbReference type="PROSITE" id="PS50977"/>
    </source>
</evidence>
<dbReference type="InterPro" id="IPR009057">
    <property type="entry name" value="Homeodomain-like_sf"/>
</dbReference>
<evidence type="ECO:0000256" key="1">
    <source>
        <dbReference type="ARBA" id="ARBA00023015"/>
    </source>
</evidence>
<keyword evidence="1" id="KW-0805">Transcription regulation</keyword>
<comment type="caution">
    <text evidence="6">The sequence shown here is derived from an EMBL/GenBank/DDBJ whole genome shotgun (WGS) entry which is preliminary data.</text>
</comment>
<proteinExistence type="predicted"/>
<dbReference type="Gene3D" id="1.10.357.10">
    <property type="entry name" value="Tetracycline Repressor, domain 2"/>
    <property type="match status" value="1"/>
</dbReference>
<protein>
    <submittedName>
        <fullName evidence="6">Regulatory TetR family protein</fullName>
    </submittedName>
</protein>
<dbReference type="SUPFAM" id="SSF48498">
    <property type="entry name" value="Tetracyclin repressor-like, C-terminal domain"/>
    <property type="match status" value="1"/>
</dbReference>
<dbReference type="Gene3D" id="1.10.10.60">
    <property type="entry name" value="Homeodomain-like"/>
    <property type="match status" value="1"/>
</dbReference>
<dbReference type="PANTHER" id="PTHR30055">
    <property type="entry name" value="HTH-TYPE TRANSCRIPTIONAL REGULATOR RUTR"/>
    <property type="match status" value="1"/>
</dbReference>
<evidence type="ECO:0000256" key="2">
    <source>
        <dbReference type="ARBA" id="ARBA00023125"/>
    </source>
</evidence>
<dbReference type="GO" id="GO:0003700">
    <property type="term" value="F:DNA-binding transcription factor activity"/>
    <property type="evidence" value="ECO:0007669"/>
    <property type="project" value="TreeGrafter"/>
</dbReference>
<evidence type="ECO:0000256" key="4">
    <source>
        <dbReference type="PROSITE-ProRule" id="PRU00335"/>
    </source>
</evidence>
<evidence type="ECO:0000313" key="7">
    <source>
        <dbReference type="Proteomes" id="UP000294830"/>
    </source>
</evidence>
<keyword evidence="3" id="KW-0804">Transcription</keyword>
<keyword evidence="2 4" id="KW-0238">DNA-binding</keyword>
<dbReference type="Pfam" id="PF00440">
    <property type="entry name" value="TetR_N"/>
    <property type="match status" value="1"/>
</dbReference>
<dbReference type="OrthoDB" id="881297at2"/>
<dbReference type="InterPro" id="IPR001647">
    <property type="entry name" value="HTH_TetR"/>
</dbReference>
<dbReference type="EMBL" id="SLWB01000001">
    <property type="protein sequence ID" value="TCN73237.1"/>
    <property type="molecule type" value="Genomic_DNA"/>
</dbReference>
<dbReference type="GO" id="GO:0000976">
    <property type="term" value="F:transcription cis-regulatory region binding"/>
    <property type="evidence" value="ECO:0007669"/>
    <property type="project" value="TreeGrafter"/>
</dbReference>
<dbReference type="RefSeq" id="WP_131838011.1">
    <property type="nucleotide sequence ID" value="NZ_SLWB01000001.1"/>
</dbReference>
<reference evidence="6 7" key="1">
    <citation type="submission" date="2019-03" db="EMBL/GenBank/DDBJ databases">
        <title>Genomic Encyclopedia of Archaeal and Bacterial Type Strains, Phase II (KMG-II): from individual species to whole genera.</title>
        <authorList>
            <person name="Goeker M."/>
        </authorList>
    </citation>
    <scope>NUCLEOTIDE SEQUENCE [LARGE SCALE GENOMIC DNA]</scope>
    <source>
        <strain evidence="6 7">RL-C</strain>
    </source>
</reference>
<dbReference type="InterPro" id="IPR036271">
    <property type="entry name" value="Tet_transcr_reg_TetR-rel_C_sf"/>
</dbReference>
<keyword evidence="7" id="KW-1185">Reference proteome</keyword>
<organism evidence="6 7">
    <name type="scientific">Acetobacteroides hydrogenigenes</name>
    <dbReference type="NCBI Taxonomy" id="979970"/>
    <lineage>
        <taxon>Bacteria</taxon>
        <taxon>Pseudomonadati</taxon>
        <taxon>Bacteroidota</taxon>
        <taxon>Bacteroidia</taxon>
        <taxon>Bacteroidales</taxon>
        <taxon>Rikenellaceae</taxon>
        <taxon>Acetobacteroides</taxon>
    </lineage>
</organism>
<dbReference type="SUPFAM" id="SSF46689">
    <property type="entry name" value="Homeodomain-like"/>
    <property type="match status" value="1"/>
</dbReference>
<dbReference type="AlphaFoldDB" id="A0A4R2EZ50"/>
<feature type="DNA-binding region" description="H-T-H motif" evidence="4">
    <location>
        <begin position="25"/>
        <end position="44"/>
    </location>
</feature>
<dbReference type="PROSITE" id="PS50977">
    <property type="entry name" value="HTH_TETR_2"/>
    <property type="match status" value="1"/>
</dbReference>
<feature type="domain" description="HTH tetR-type" evidence="5">
    <location>
        <begin position="2"/>
        <end position="62"/>
    </location>
</feature>